<dbReference type="EMBL" id="GL883097">
    <property type="protein sequence ID" value="EGG09469.1"/>
    <property type="molecule type" value="Genomic_DNA"/>
</dbReference>
<feature type="region of interest" description="Disordered" evidence="3">
    <location>
        <begin position="23"/>
        <end position="43"/>
    </location>
</feature>
<dbReference type="VEuPathDB" id="FungiDB:MELLADRAFT_77140"/>
<dbReference type="InterPro" id="IPR051498">
    <property type="entry name" value="Phosducin-like_chap/apop_reg"/>
</dbReference>
<dbReference type="GeneID" id="18932893"/>
<dbReference type="RefSeq" id="XP_007407196.1">
    <property type="nucleotide sequence ID" value="XM_007407134.1"/>
</dbReference>
<evidence type="ECO:0008006" key="6">
    <source>
        <dbReference type="Google" id="ProtNLM"/>
    </source>
</evidence>
<dbReference type="SUPFAM" id="SSF52833">
    <property type="entry name" value="Thioredoxin-like"/>
    <property type="match status" value="1"/>
</dbReference>
<dbReference type="STRING" id="747676.F4RDV6"/>
<dbReference type="KEGG" id="mlr:MELLADRAFT_77140"/>
<keyword evidence="2" id="KW-0175">Coiled coil</keyword>
<evidence type="ECO:0000256" key="3">
    <source>
        <dbReference type="SAM" id="MobiDB-lite"/>
    </source>
</evidence>
<evidence type="ECO:0000256" key="1">
    <source>
        <dbReference type="ARBA" id="ARBA00009686"/>
    </source>
</evidence>
<dbReference type="OrthoDB" id="45518at2759"/>
<feature type="compositionally biased region" description="Polar residues" evidence="3">
    <location>
        <begin position="278"/>
        <end position="294"/>
    </location>
</feature>
<dbReference type="FunCoup" id="F4RDV6">
    <property type="interactions" value="381"/>
</dbReference>
<feature type="compositionally biased region" description="Acidic residues" evidence="3">
    <location>
        <begin position="260"/>
        <end position="269"/>
    </location>
</feature>
<dbReference type="InParanoid" id="F4RDV6"/>
<dbReference type="eggNOG" id="KOG3170">
    <property type="taxonomic scope" value="Eukaryota"/>
</dbReference>
<dbReference type="AlphaFoldDB" id="F4RDV6"/>
<accession>F4RDV6</accession>
<name>F4RDV6_MELLP</name>
<sequence>MPALRYSEDTELNDALRARGIIPPLPKVESPPDSPIRSNNDDAKDRLGALLDQASTSDAVVKLELDDLDLEDELPTDLIEAWRDSRLEELGGADAVRRQASFGPGVRPIGREDYVREVNRASEKNLPDYDSNREGGRRAGTGVVLCLWNNSPQSQHLLALLERLSSSYPTTHCLSIAGRSCIDNYPDANQPTLLCYRQGQCARQYVGIGSAGNTQGTRFKGLETRLEDLEAELKSIGMLDEDLKDQRSCASTQVVSNNENPDEDESDDSESARKSARGSRQTKNIRNGFSARQSHTNDDDSDLDI</sequence>
<dbReference type="PANTHER" id="PTHR45809">
    <property type="entry name" value="VIRAL IAP-ASSOCIATED FACTOR HOMOLOG"/>
    <property type="match status" value="1"/>
</dbReference>
<gene>
    <name evidence="4" type="ORF">MELLADRAFT_77140</name>
</gene>
<comment type="similarity">
    <text evidence="1">Belongs to the phosducin family.</text>
</comment>
<dbReference type="PANTHER" id="PTHR45809:SF3">
    <property type="entry name" value="VIRAL IAP-ASSOCIATED FACTOR HOMOLOG"/>
    <property type="match status" value="1"/>
</dbReference>
<feature type="coiled-coil region" evidence="2">
    <location>
        <begin position="219"/>
        <end position="246"/>
    </location>
</feature>
<reference evidence="5" key="1">
    <citation type="journal article" date="2011" name="Proc. Natl. Acad. Sci. U.S.A.">
        <title>Obligate biotrophy features unraveled by the genomic analysis of rust fungi.</title>
        <authorList>
            <person name="Duplessis S."/>
            <person name="Cuomo C.A."/>
            <person name="Lin Y.-C."/>
            <person name="Aerts A."/>
            <person name="Tisserant E."/>
            <person name="Veneault-Fourrey C."/>
            <person name="Joly D.L."/>
            <person name="Hacquard S."/>
            <person name="Amselem J."/>
            <person name="Cantarel B.L."/>
            <person name="Chiu R."/>
            <person name="Coutinho P.M."/>
            <person name="Feau N."/>
            <person name="Field M."/>
            <person name="Frey P."/>
            <person name="Gelhaye E."/>
            <person name="Goldberg J."/>
            <person name="Grabherr M.G."/>
            <person name="Kodira C.D."/>
            <person name="Kohler A."/>
            <person name="Kuees U."/>
            <person name="Lindquist E.A."/>
            <person name="Lucas S.M."/>
            <person name="Mago R."/>
            <person name="Mauceli E."/>
            <person name="Morin E."/>
            <person name="Murat C."/>
            <person name="Pangilinan J.L."/>
            <person name="Park R."/>
            <person name="Pearson M."/>
            <person name="Quesneville H."/>
            <person name="Rouhier N."/>
            <person name="Sakthikumar S."/>
            <person name="Salamov A.A."/>
            <person name="Schmutz J."/>
            <person name="Selles B."/>
            <person name="Shapiro H."/>
            <person name="Tanguay P."/>
            <person name="Tuskan G.A."/>
            <person name="Henrissat B."/>
            <person name="Van de Peer Y."/>
            <person name="Rouze P."/>
            <person name="Ellis J.G."/>
            <person name="Dodds P.N."/>
            <person name="Schein J.E."/>
            <person name="Zhong S."/>
            <person name="Hamelin R.C."/>
            <person name="Grigoriev I.V."/>
            <person name="Szabo L.J."/>
            <person name="Martin F."/>
        </authorList>
    </citation>
    <scope>NUCLEOTIDE SEQUENCE [LARGE SCALE GENOMIC DNA]</scope>
    <source>
        <strain evidence="5">98AG31 / pathotype 3-4-7</strain>
    </source>
</reference>
<feature type="region of interest" description="Disordered" evidence="3">
    <location>
        <begin position="247"/>
        <end position="305"/>
    </location>
</feature>
<dbReference type="GO" id="GO:0005737">
    <property type="term" value="C:cytoplasm"/>
    <property type="evidence" value="ECO:0007669"/>
    <property type="project" value="TreeGrafter"/>
</dbReference>
<dbReference type="GO" id="GO:0006457">
    <property type="term" value="P:protein folding"/>
    <property type="evidence" value="ECO:0007669"/>
    <property type="project" value="TreeGrafter"/>
</dbReference>
<keyword evidence="5" id="KW-1185">Reference proteome</keyword>
<dbReference type="HOGENOM" id="CLU_072604_2_0_1"/>
<evidence type="ECO:0000256" key="2">
    <source>
        <dbReference type="SAM" id="Coils"/>
    </source>
</evidence>
<organism evidence="5">
    <name type="scientific">Melampsora larici-populina (strain 98AG31 / pathotype 3-4-7)</name>
    <name type="common">Poplar leaf rust fungus</name>
    <dbReference type="NCBI Taxonomy" id="747676"/>
    <lineage>
        <taxon>Eukaryota</taxon>
        <taxon>Fungi</taxon>
        <taxon>Dikarya</taxon>
        <taxon>Basidiomycota</taxon>
        <taxon>Pucciniomycotina</taxon>
        <taxon>Pucciniomycetes</taxon>
        <taxon>Pucciniales</taxon>
        <taxon>Melampsoraceae</taxon>
        <taxon>Melampsora</taxon>
    </lineage>
</organism>
<protein>
    <recommendedName>
        <fullName evidence="6">Phosducin thioredoxin-like domain-containing protein</fullName>
    </recommendedName>
</protein>
<evidence type="ECO:0000313" key="5">
    <source>
        <dbReference type="Proteomes" id="UP000001072"/>
    </source>
</evidence>
<evidence type="ECO:0000313" key="4">
    <source>
        <dbReference type="EMBL" id="EGG09469.1"/>
    </source>
</evidence>
<dbReference type="Proteomes" id="UP000001072">
    <property type="component" value="Unassembled WGS sequence"/>
</dbReference>
<dbReference type="InterPro" id="IPR036249">
    <property type="entry name" value="Thioredoxin-like_sf"/>
</dbReference>
<dbReference type="Gene3D" id="3.40.30.10">
    <property type="entry name" value="Glutaredoxin"/>
    <property type="match status" value="1"/>
</dbReference>
<proteinExistence type="inferred from homology"/>